<proteinExistence type="predicted"/>
<name>A0A1I5B2D1_9FLAO</name>
<dbReference type="OrthoDB" id="1348221at2"/>
<keyword evidence="2" id="KW-1185">Reference proteome</keyword>
<dbReference type="STRING" id="649333.SAMN04487989_102437"/>
<evidence type="ECO:0000313" key="2">
    <source>
        <dbReference type="Proteomes" id="UP000198705"/>
    </source>
</evidence>
<gene>
    <name evidence="1" type="ORF">SAMN04487989_102437</name>
</gene>
<evidence type="ECO:0000313" key="1">
    <source>
        <dbReference type="EMBL" id="SFN68780.1"/>
    </source>
</evidence>
<dbReference type="RefSeq" id="WP_092207379.1">
    <property type="nucleotide sequence ID" value="NZ_FOVN01000002.1"/>
</dbReference>
<dbReference type="EMBL" id="FOVN01000002">
    <property type="protein sequence ID" value="SFN68780.1"/>
    <property type="molecule type" value="Genomic_DNA"/>
</dbReference>
<sequence length="288" mass="33832">MKIKWLLLIITICLTTNSFAQIDIFFIKKDFYLAEITFTNNETKRLLLKDFLEASTFEFSGFGVGLRNLEANRAGRSYLIVKESKDAKPYKIPTNTIKTLTIFDINTEPVVFDMIKVKTITNNLETVYKDRDILVPLVRDGTVKMYVLTVLFHDPNSGKKPLYTGISVTPLVYLKHKDQEYAYMPQDITVGSLFSFWSLDDKFIKAFSLPTKDCEVFQTYLKEQSVILESSENRKKTRQDLKEHNKFKKAEAKKLDKSKRKRFVWDLDTKYALKRYYEFLEEYENQCQ</sequence>
<reference evidence="2" key="1">
    <citation type="submission" date="2016-10" db="EMBL/GenBank/DDBJ databases">
        <authorList>
            <person name="Varghese N."/>
            <person name="Submissions S."/>
        </authorList>
    </citation>
    <scope>NUCLEOTIDE SEQUENCE [LARGE SCALE GENOMIC DNA]</scope>
    <source>
        <strain evidence="2">DSM 23925</strain>
    </source>
</reference>
<dbReference type="Proteomes" id="UP000198705">
    <property type="component" value="Unassembled WGS sequence"/>
</dbReference>
<accession>A0A1I5B2D1</accession>
<dbReference type="AlphaFoldDB" id="A0A1I5B2D1"/>
<protein>
    <submittedName>
        <fullName evidence="1">Uncharacterized protein</fullName>
    </submittedName>
</protein>
<organism evidence="1 2">
    <name type="scientific">Bizionia echini</name>
    <dbReference type="NCBI Taxonomy" id="649333"/>
    <lineage>
        <taxon>Bacteria</taxon>
        <taxon>Pseudomonadati</taxon>
        <taxon>Bacteroidota</taxon>
        <taxon>Flavobacteriia</taxon>
        <taxon>Flavobacteriales</taxon>
        <taxon>Flavobacteriaceae</taxon>
        <taxon>Bizionia</taxon>
    </lineage>
</organism>